<dbReference type="AlphaFoldDB" id="A0A953LA72"/>
<reference evidence="2" key="1">
    <citation type="submission" date="2021-06" db="EMBL/GenBank/DDBJ databases">
        <title>44 bacteria genomes isolated from Dapeng, Shenzhen.</title>
        <authorList>
            <person name="Zheng W."/>
            <person name="Yu S."/>
            <person name="Huang Y."/>
        </authorList>
    </citation>
    <scope>NUCLEOTIDE SEQUENCE</scope>
    <source>
        <strain evidence="2">DP5N28-2</strain>
    </source>
</reference>
<dbReference type="Proteomes" id="UP000753961">
    <property type="component" value="Unassembled WGS sequence"/>
</dbReference>
<feature type="domain" description="Pyrroloquinoline quinone-dependent pyranose dehydrogenase beta-propeller" evidence="1">
    <location>
        <begin position="43"/>
        <end position="425"/>
    </location>
</feature>
<dbReference type="EMBL" id="JAHVHU010000004">
    <property type="protein sequence ID" value="MBY5957326.1"/>
    <property type="molecule type" value="Genomic_DNA"/>
</dbReference>
<organism evidence="2 3">
    <name type="scientific">Membranihabitans marinus</name>
    <dbReference type="NCBI Taxonomy" id="1227546"/>
    <lineage>
        <taxon>Bacteria</taxon>
        <taxon>Pseudomonadati</taxon>
        <taxon>Bacteroidota</taxon>
        <taxon>Saprospiria</taxon>
        <taxon>Saprospirales</taxon>
        <taxon>Saprospiraceae</taxon>
        <taxon>Membranihabitans</taxon>
    </lineage>
</organism>
<dbReference type="SUPFAM" id="SSF50952">
    <property type="entry name" value="Soluble quinoprotein glucose dehydrogenase"/>
    <property type="match status" value="1"/>
</dbReference>
<dbReference type="Pfam" id="PF22807">
    <property type="entry name" value="TrAA12"/>
    <property type="match status" value="1"/>
</dbReference>
<proteinExistence type="predicted"/>
<keyword evidence="3" id="KW-1185">Reference proteome</keyword>
<evidence type="ECO:0000313" key="2">
    <source>
        <dbReference type="EMBL" id="MBY5957326.1"/>
    </source>
</evidence>
<dbReference type="PANTHER" id="PTHR33546:SF1">
    <property type="entry name" value="LARGE, MULTIFUNCTIONAL SECRETED PROTEIN"/>
    <property type="match status" value="1"/>
</dbReference>
<dbReference type="PANTHER" id="PTHR33546">
    <property type="entry name" value="LARGE, MULTIFUNCTIONAL SECRETED PROTEIN-RELATED"/>
    <property type="match status" value="1"/>
</dbReference>
<dbReference type="InterPro" id="IPR011041">
    <property type="entry name" value="Quinoprot_gluc/sorb_DH_b-prop"/>
</dbReference>
<protein>
    <submittedName>
        <fullName evidence="2">PQQ-dependent sugar dehydrogenase</fullName>
    </submittedName>
</protein>
<sequence length="430" mass="46934">MISLDKFLLLIASLLLFQCNSPDSNDTEKPSELAFSDTNGDLTLPDGFQAVVVAQDVGSARHLAVRDNGDVYVALRSKKEGGGIAALRDTTGDGIADQIEYFGETAGTGIGLHDGYLYFSSKTAVFRVPLDDNLVPRGEVETIVRGFPEQGQHAAKSFTINDSGDLFVNVGAPSNACQEEARTKGSLGMDPCPQLEWQGGVWRFDATKSGQTQQDDGYRYATGIRNAVALEWNDEAGALFAVQHGRDQLNTLWPDYFDEKENAELPSEDFLLVKDGYDFGWPYTYYDGIKNQRMIAPEYGGDGEQIVEDGKYQEPILTFPGHWAPNDIIFYSGDQFPDRYHDGAFIAFHGSWNRAPEPQAGYNIAYVAMAGEKPAGDFEVFADGFAGEDAFTSPSDASARPTGVAVGPDGSLYVSDSVNGKIYRIVYTED</sequence>
<evidence type="ECO:0000259" key="1">
    <source>
        <dbReference type="Pfam" id="PF22807"/>
    </source>
</evidence>
<dbReference type="InterPro" id="IPR054539">
    <property type="entry name" value="Beta-prop_PDH"/>
</dbReference>
<accession>A0A953LA72</accession>
<comment type="caution">
    <text evidence="2">The sequence shown here is derived from an EMBL/GenBank/DDBJ whole genome shotgun (WGS) entry which is preliminary data.</text>
</comment>
<evidence type="ECO:0000313" key="3">
    <source>
        <dbReference type="Proteomes" id="UP000753961"/>
    </source>
</evidence>
<gene>
    <name evidence="2" type="ORF">KUV50_04200</name>
</gene>
<dbReference type="InterPro" id="IPR011042">
    <property type="entry name" value="6-blade_b-propeller_TolB-like"/>
</dbReference>
<name>A0A953LA72_9BACT</name>
<dbReference type="Gene3D" id="2.120.10.30">
    <property type="entry name" value="TolB, C-terminal domain"/>
    <property type="match status" value="1"/>
</dbReference>
<dbReference type="RefSeq" id="WP_222578846.1">
    <property type="nucleotide sequence ID" value="NZ_JAHVHU010000004.1"/>
</dbReference>